<feature type="transmembrane region" description="Helical" evidence="3">
    <location>
        <begin position="887"/>
        <end position="905"/>
    </location>
</feature>
<organism evidence="4 5">
    <name type="scientific">Oryza rufipogon</name>
    <name type="common">Brownbeard rice</name>
    <name type="synonym">Asian wild rice</name>
    <dbReference type="NCBI Taxonomy" id="4529"/>
    <lineage>
        <taxon>Eukaryota</taxon>
        <taxon>Viridiplantae</taxon>
        <taxon>Streptophyta</taxon>
        <taxon>Embryophyta</taxon>
        <taxon>Tracheophyta</taxon>
        <taxon>Spermatophyta</taxon>
        <taxon>Magnoliopsida</taxon>
        <taxon>Liliopsida</taxon>
        <taxon>Poales</taxon>
        <taxon>Poaceae</taxon>
        <taxon>BOP clade</taxon>
        <taxon>Oryzoideae</taxon>
        <taxon>Oryzeae</taxon>
        <taxon>Oryzinae</taxon>
        <taxon>Oryza</taxon>
    </lineage>
</organism>
<evidence type="ECO:0000256" key="3">
    <source>
        <dbReference type="SAM" id="Phobius"/>
    </source>
</evidence>
<feature type="region of interest" description="Disordered" evidence="2">
    <location>
        <begin position="421"/>
        <end position="441"/>
    </location>
</feature>
<dbReference type="Gene3D" id="1.10.287.950">
    <property type="entry name" value="Methyl-accepting chemotaxis protein"/>
    <property type="match status" value="1"/>
</dbReference>
<feature type="coiled-coil region" evidence="1">
    <location>
        <begin position="624"/>
        <end position="665"/>
    </location>
</feature>
<keyword evidence="5" id="KW-1185">Reference proteome</keyword>
<dbReference type="EnsemblPlants" id="ORUFI07G26590.2">
    <property type="protein sequence ID" value="ORUFI07G26590.2"/>
    <property type="gene ID" value="ORUFI07G26590"/>
</dbReference>
<keyword evidence="3" id="KW-1133">Transmembrane helix</keyword>
<accession>A0A0E0QCH0</accession>
<dbReference type="InterPro" id="IPR011990">
    <property type="entry name" value="TPR-like_helical_dom_sf"/>
</dbReference>
<keyword evidence="3" id="KW-0472">Membrane</keyword>
<keyword evidence="1" id="KW-0175">Coiled coil</keyword>
<evidence type="ECO:0000313" key="4">
    <source>
        <dbReference type="EnsemblPlants" id="ORUFI07G26590.2"/>
    </source>
</evidence>
<dbReference type="STRING" id="4529.A0A0E0QCH0"/>
<dbReference type="Gramene" id="ORUFI07G26590.2">
    <property type="protein sequence ID" value="ORUFI07G26590.2"/>
    <property type="gene ID" value="ORUFI07G26590"/>
</dbReference>
<dbReference type="PANTHER" id="PTHR33538">
    <property type="entry name" value="PROTEIN GAMETE EXPRESSED 1"/>
    <property type="match status" value="1"/>
</dbReference>
<dbReference type="OMA" id="SRMRHLQ"/>
<dbReference type="Proteomes" id="UP000008022">
    <property type="component" value="Unassembled WGS sequence"/>
</dbReference>
<name>A0A0E0QCH0_ORYRU</name>
<protein>
    <submittedName>
        <fullName evidence="4">Uncharacterized protein</fullName>
    </submittedName>
</protein>
<feature type="compositionally biased region" description="Low complexity" evidence="2">
    <location>
        <begin position="109"/>
        <end position="121"/>
    </location>
</feature>
<feature type="transmembrane region" description="Helical" evidence="3">
    <location>
        <begin position="942"/>
        <end position="965"/>
    </location>
</feature>
<dbReference type="Gene3D" id="1.25.40.10">
    <property type="entry name" value="Tetratricopeptide repeat domain"/>
    <property type="match status" value="1"/>
</dbReference>
<sequence length="1084" mass="120183">MQAAAGRARRLLTSPAASGILSAPRPGCAALAGSGALLPRLDGVPSSPSPSPAPPLLARSFSATSSSRLPRNLLSPSISSQWRNEKSVCYHMAATHYSTEASDIDQPTGSAAARGRAAQKGGSNVMGFGPGVLGSLDRIRAVVELYQKMLKSVEAETMPPNAWLWSMISSCSNKEDIKLLIQILQKLRRLSNLRIDANFNDHLCMKVAEACARVGALDYGLKVLWKHNVYGITPTIGSAHYLLKHAKEKNDTKLMGSIMQVLQRNSMPLQPGTADIVFSICYNADRWDLLSKYARRFVKSGVKLHGASFDIWMDFAAKVGDSQSIWNINSLRGKSGFLLERKPESAAAMIKLLHKHSPDEKKQLVTDELQKLVAEWPAEVIKRQKKDDRKALEEALITDIPQMISSMSKLRLDISSGALLQSRRRRRRPDQRRKDSPPVTGNFRMRRIRGFVFVVILMMISSLCSATNALSWSMFSSSSKKPSMAPPPPLDGGVPVAEFSIDGGGDARGDKLMENARRRIAAGDGRPGTTCWSEAYRSLFASCGDIMADKELQARLAWRLSGCFQEDSGRPPLPPCDAAAAHGHGHADMVHCRERLSDSESKVFLAFFLETNTLCHQLQAEAFKRSTERLVNDLTRSARSAREKLEAIEERSEKIMRESDHLRRSLSSIMSQTEHLATASEDVRARIGDVLDRSAAIFERSREIAAAQAELRGGQAAMREELAAGMAQVEASYRSIGEEMGRLRQEAMGIEREVRAVGDAMAARMVDLQSAADDIGAAAGRSLENQMLLLDGQAKAMEGLNHLYSFQAQALQESRETIQKLAQFGQQQQEELLSRQEQIRHAHDDLMKNSESILEAQEEFRAKQASIFAALDKLYVLHNAVLVESRFIKAFFFYCCITFLVYLLTSAKQTFAIRGHLYFGLCITLVLETVVIKLGADDFSKQFLIMSKVLLIRSVFLAAAAAQILHSIFTYKDYEVLNHQLLQTLMEKVRAIEGNGSGGDQMNPWSTGSDCSSIGDCSWFFDEQLQDEVDSEIDPDFALPREICGNGSILPEEFGENSVTTSISRRYNLRPRIRPRFSEDNHIR</sequence>
<feature type="transmembrane region" description="Helical" evidence="3">
    <location>
        <begin position="917"/>
        <end position="936"/>
    </location>
</feature>
<dbReference type="PANTHER" id="PTHR33538:SF2">
    <property type="entry name" value="PROTEIN GAMETE EXPRESSED 1"/>
    <property type="match status" value="1"/>
</dbReference>
<proteinExistence type="predicted"/>
<dbReference type="InterPro" id="IPR040346">
    <property type="entry name" value="GEX1/Brambleberry"/>
</dbReference>
<reference evidence="4" key="2">
    <citation type="submission" date="2015-06" db="UniProtKB">
        <authorList>
            <consortium name="EnsemblPlants"/>
        </authorList>
    </citation>
    <scope>IDENTIFICATION</scope>
</reference>
<dbReference type="eggNOG" id="ENOG502QR0N">
    <property type="taxonomic scope" value="Eukaryota"/>
</dbReference>
<feature type="transmembrane region" description="Helical" evidence="3">
    <location>
        <begin position="451"/>
        <end position="475"/>
    </location>
</feature>
<feature type="compositionally biased region" description="Basic residues" evidence="2">
    <location>
        <begin position="422"/>
        <end position="431"/>
    </location>
</feature>
<evidence type="ECO:0000256" key="2">
    <source>
        <dbReference type="SAM" id="MobiDB-lite"/>
    </source>
</evidence>
<feature type="region of interest" description="Disordered" evidence="2">
    <location>
        <begin position="101"/>
        <end position="121"/>
    </location>
</feature>
<evidence type="ECO:0000256" key="1">
    <source>
        <dbReference type="SAM" id="Coils"/>
    </source>
</evidence>
<reference evidence="5" key="1">
    <citation type="submission" date="2013-06" db="EMBL/GenBank/DDBJ databases">
        <authorList>
            <person name="Zhao Q."/>
        </authorList>
    </citation>
    <scope>NUCLEOTIDE SEQUENCE</scope>
    <source>
        <strain evidence="5">cv. W1943</strain>
    </source>
</reference>
<keyword evidence="3" id="KW-0812">Transmembrane</keyword>
<dbReference type="AlphaFoldDB" id="A0A0E0QCH0"/>
<evidence type="ECO:0000313" key="5">
    <source>
        <dbReference type="Proteomes" id="UP000008022"/>
    </source>
</evidence>